<protein>
    <submittedName>
        <fullName evidence="1">Uncharacterized protein</fullName>
    </submittedName>
</protein>
<accession>A0ACD3A4V5</accession>
<evidence type="ECO:0000313" key="1">
    <source>
        <dbReference type="EMBL" id="TFK60684.1"/>
    </source>
</evidence>
<keyword evidence="2" id="KW-1185">Reference proteome</keyword>
<evidence type="ECO:0000313" key="2">
    <source>
        <dbReference type="Proteomes" id="UP000308600"/>
    </source>
</evidence>
<reference evidence="1 2" key="1">
    <citation type="journal article" date="2019" name="Nat. Ecol. Evol.">
        <title>Megaphylogeny resolves global patterns of mushroom evolution.</title>
        <authorList>
            <person name="Varga T."/>
            <person name="Krizsan K."/>
            <person name="Foldi C."/>
            <person name="Dima B."/>
            <person name="Sanchez-Garcia M."/>
            <person name="Sanchez-Ramirez S."/>
            <person name="Szollosi G.J."/>
            <person name="Szarkandi J.G."/>
            <person name="Papp V."/>
            <person name="Albert L."/>
            <person name="Andreopoulos W."/>
            <person name="Angelini C."/>
            <person name="Antonin V."/>
            <person name="Barry K.W."/>
            <person name="Bougher N.L."/>
            <person name="Buchanan P."/>
            <person name="Buyck B."/>
            <person name="Bense V."/>
            <person name="Catcheside P."/>
            <person name="Chovatia M."/>
            <person name="Cooper J."/>
            <person name="Damon W."/>
            <person name="Desjardin D."/>
            <person name="Finy P."/>
            <person name="Geml J."/>
            <person name="Haridas S."/>
            <person name="Hughes K."/>
            <person name="Justo A."/>
            <person name="Karasinski D."/>
            <person name="Kautmanova I."/>
            <person name="Kiss B."/>
            <person name="Kocsube S."/>
            <person name="Kotiranta H."/>
            <person name="LaButti K.M."/>
            <person name="Lechner B.E."/>
            <person name="Liimatainen K."/>
            <person name="Lipzen A."/>
            <person name="Lukacs Z."/>
            <person name="Mihaltcheva S."/>
            <person name="Morgado L.N."/>
            <person name="Niskanen T."/>
            <person name="Noordeloos M.E."/>
            <person name="Ohm R.A."/>
            <person name="Ortiz-Santana B."/>
            <person name="Ovrebo C."/>
            <person name="Racz N."/>
            <person name="Riley R."/>
            <person name="Savchenko A."/>
            <person name="Shiryaev A."/>
            <person name="Soop K."/>
            <person name="Spirin V."/>
            <person name="Szebenyi C."/>
            <person name="Tomsovsky M."/>
            <person name="Tulloss R.E."/>
            <person name="Uehling J."/>
            <person name="Grigoriev I.V."/>
            <person name="Vagvolgyi C."/>
            <person name="Papp T."/>
            <person name="Martin F.M."/>
            <person name="Miettinen O."/>
            <person name="Hibbett D.S."/>
            <person name="Nagy L.G."/>
        </authorList>
    </citation>
    <scope>NUCLEOTIDE SEQUENCE [LARGE SCALE GENOMIC DNA]</scope>
    <source>
        <strain evidence="1 2">NL-1719</strain>
    </source>
</reference>
<gene>
    <name evidence="1" type="ORF">BDN72DRAFT_501205</name>
</gene>
<dbReference type="Proteomes" id="UP000308600">
    <property type="component" value="Unassembled WGS sequence"/>
</dbReference>
<dbReference type="EMBL" id="ML208743">
    <property type="protein sequence ID" value="TFK60684.1"/>
    <property type="molecule type" value="Genomic_DNA"/>
</dbReference>
<organism evidence="1 2">
    <name type="scientific">Pluteus cervinus</name>
    <dbReference type="NCBI Taxonomy" id="181527"/>
    <lineage>
        <taxon>Eukaryota</taxon>
        <taxon>Fungi</taxon>
        <taxon>Dikarya</taxon>
        <taxon>Basidiomycota</taxon>
        <taxon>Agaricomycotina</taxon>
        <taxon>Agaricomycetes</taxon>
        <taxon>Agaricomycetidae</taxon>
        <taxon>Agaricales</taxon>
        <taxon>Pluteineae</taxon>
        <taxon>Pluteaceae</taxon>
        <taxon>Pluteus</taxon>
    </lineage>
</organism>
<name>A0ACD3A4V5_9AGAR</name>
<sequence>MSPSNSSLSRILQHLKVPRKSWHIFVMPDPRECQGFQRLDTGKYEFRIKLETNPDMAIYYSENPTFWRASNIVSSDTDTHRNLRSSRDKENFYTEWIRIIEKTPAAPVPNAAGTDNPPRIWDAMTQLMERFPKHDLQTEQGVEKAIEDIESMLKPIATFEDLEGQY</sequence>
<proteinExistence type="predicted"/>